<dbReference type="InterPro" id="IPR038728">
    <property type="entry name" value="YkvI-like"/>
</dbReference>
<accession>A0A1H8PH76</accession>
<dbReference type="PANTHER" id="PTHR37814">
    <property type="entry name" value="CONSERVED MEMBRANE PROTEIN"/>
    <property type="match status" value="1"/>
</dbReference>
<feature type="transmembrane region" description="Helical" evidence="1">
    <location>
        <begin position="204"/>
        <end position="223"/>
    </location>
</feature>
<evidence type="ECO:0000313" key="2">
    <source>
        <dbReference type="EMBL" id="SEO40893.1"/>
    </source>
</evidence>
<proteinExistence type="predicted"/>
<dbReference type="PANTHER" id="PTHR37814:SF1">
    <property type="entry name" value="MEMBRANE PROTEIN"/>
    <property type="match status" value="1"/>
</dbReference>
<name>A0A1H8PH76_9BACI</name>
<protein>
    <submittedName>
        <fullName evidence="2">Uncharacterized membrane protein YkvI</fullName>
    </submittedName>
</protein>
<feature type="transmembrane region" description="Helical" evidence="1">
    <location>
        <begin position="111"/>
        <end position="131"/>
    </location>
</feature>
<feature type="transmembrane region" description="Helical" evidence="1">
    <location>
        <begin position="85"/>
        <end position="105"/>
    </location>
</feature>
<keyword evidence="1" id="KW-1133">Transmembrane helix</keyword>
<keyword evidence="1" id="KW-0812">Transmembrane</keyword>
<feature type="transmembrane region" description="Helical" evidence="1">
    <location>
        <begin position="315"/>
        <end position="332"/>
    </location>
</feature>
<organism evidence="2 3">
    <name type="scientific">Amphibacillus marinus</name>
    <dbReference type="NCBI Taxonomy" id="872970"/>
    <lineage>
        <taxon>Bacteria</taxon>
        <taxon>Bacillati</taxon>
        <taxon>Bacillota</taxon>
        <taxon>Bacilli</taxon>
        <taxon>Bacillales</taxon>
        <taxon>Bacillaceae</taxon>
        <taxon>Amphibacillus</taxon>
    </lineage>
</organism>
<dbReference type="EMBL" id="FODJ01000007">
    <property type="protein sequence ID" value="SEO40893.1"/>
    <property type="molecule type" value="Genomic_DNA"/>
</dbReference>
<feature type="transmembrane region" description="Helical" evidence="1">
    <location>
        <begin position="138"/>
        <end position="156"/>
    </location>
</feature>
<dbReference type="STRING" id="872970.SAMN04488134_10763"/>
<feature type="transmembrane region" description="Helical" evidence="1">
    <location>
        <begin position="243"/>
        <end position="276"/>
    </location>
</feature>
<feature type="transmembrane region" description="Helical" evidence="1">
    <location>
        <begin position="176"/>
        <end position="195"/>
    </location>
</feature>
<evidence type="ECO:0000256" key="1">
    <source>
        <dbReference type="SAM" id="Phobius"/>
    </source>
</evidence>
<dbReference type="OrthoDB" id="4424890at2"/>
<gene>
    <name evidence="2" type="ORF">SAMN04488134_10763</name>
</gene>
<feature type="transmembrane region" description="Helical" evidence="1">
    <location>
        <begin position="288"/>
        <end position="309"/>
    </location>
</feature>
<sequence length="341" mass="38488">MRRSYQWIFLIIGTVIGAGYASGREIWQFFGQGNGQAVILFGVLFSMCCYTMLSISFQEQSKDYIPLLTILVGPRLAKFYDMMTFVYLLSMTVVMIAGSGVALQAFQLPKWLGIIVTTLVIICTFLFQVNAIIKMNSLITPILIMALIAVIIAFNIKFQGYQESLFFSKDPMLLAAIPFTALNILPLLSCISAVGNQIKSKQEVMFTSIASGLVLSVLSLIYLTSLKKISEHIERFDMPLYALLQQFSGIIVLSMTLFIWLAIYTTAVIGMIGLIARIEVQIALSKKTIAFWLAIFILPLSFIGFKTLIQYLYPLYGYLNLYLLLTMLIYPLKTWYKDKKK</sequence>
<keyword evidence="1" id="KW-0472">Membrane</keyword>
<dbReference type="RefSeq" id="WP_091497826.1">
    <property type="nucleotide sequence ID" value="NZ_FODJ01000007.1"/>
</dbReference>
<feature type="transmembrane region" description="Helical" evidence="1">
    <location>
        <begin position="33"/>
        <end position="53"/>
    </location>
</feature>
<reference evidence="2 3" key="1">
    <citation type="submission" date="2016-10" db="EMBL/GenBank/DDBJ databases">
        <authorList>
            <person name="de Groot N.N."/>
        </authorList>
    </citation>
    <scope>NUCLEOTIDE SEQUENCE [LARGE SCALE GENOMIC DNA]</scope>
    <source>
        <strain evidence="2 3">CGMCC 1.10434</strain>
    </source>
</reference>
<dbReference type="AlphaFoldDB" id="A0A1H8PH76"/>
<keyword evidence="3" id="KW-1185">Reference proteome</keyword>
<evidence type="ECO:0000313" key="3">
    <source>
        <dbReference type="Proteomes" id="UP000199300"/>
    </source>
</evidence>
<dbReference type="Proteomes" id="UP000199300">
    <property type="component" value="Unassembled WGS sequence"/>
</dbReference>